<evidence type="ECO:0000313" key="1">
    <source>
        <dbReference type="EMBL" id="KAI9507074.1"/>
    </source>
</evidence>
<name>A0ACC0U7M4_9AGAM</name>
<organism evidence="1 2">
    <name type="scientific">Russula earlei</name>
    <dbReference type="NCBI Taxonomy" id="71964"/>
    <lineage>
        <taxon>Eukaryota</taxon>
        <taxon>Fungi</taxon>
        <taxon>Dikarya</taxon>
        <taxon>Basidiomycota</taxon>
        <taxon>Agaricomycotina</taxon>
        <taxon>Agaricomycetes</taxon>
        <taxon>Russulales</taxon>
        <taxon>Russulaceae</taxon>
        <taxon>Russula</taxon>
    </lineage>
</organism>
<protein>
    <submittedName>
        <fullName evidence="1">Uncharacterized protein</fullName>
    </submittedName>
</protein>
<sequence length="632" mass="68187">MITQEPAALALPRSSSAPPGRYSAIGTSRTVGPPDRAFPRSKTPNFASGPRRNPIPAVPFGRNTRRSAVTGTVLRVVSPPHPPLDVHRRRASFDKPVADLSALGVESRIGIVTPLDTTPRGARGRRSATYQQAERELGPHFASAPGAGATSARNVHVRARDPRDVDLTNRRPARILVSKMDARVDAPLPATITTSRRTPSETAAPSISPPVVIVFSASTTSSSVATPSLNSSAVQSLTVKPIAVLPPAASISAHPKDIDGTRDVERVWVTTAIVEASLTVLGSPSKYTRHGASHATRTWSLAGASSNRTSTRSDAPTSRESTTGPDARSRESIISPSDEEISRHDFTRNISVRRKILERLQRAIVRSARSLSRDPSRRTARTYPSSASVYSGTHSGDSRTPTAMSSTPPSRNADTEWVPGSGFRIVEEIVPNPLPPSTADQSSVSGLPERTGVWDGEALRRAVDTHPGERWLAWTRSWALSPPPPPGGDRFTAVLPRRTAQEKRDAEVLLLRSPPQITSSTLQSTLNFSSPQPGPPAPPVTKGNNNTTTTGDTTSTRRRRHTARRVRLRTRAAWRRGTGTGRRRCAMRRGIRPSRGWKRSSHTATARGIWRRAVRVRGLGESSSASRAPLSK</sequence>
<reference evidence="1" key="1">
    <citation type="submission" date="2021-03" db="EMBL/GenBank/DDBJ databases">
        <title>Evolutionary priming and transition to the ectomycorrhizal habit in an iconic lineage of mushroom-forming fungi: is preadaptation a requirement?</title>
        <authorList>
            <consortium name="DOE Joint Genome Institute"/>
            <person name="Looney B.P."/>
            <person name="Miyauchi S."/>
            <person name="Morin E."/>
            <person name="Drula E."/>
            <person name="Courty P.E."/>
            <person name="Chicoki N."/>
            <person name="Fauchery L."/>
            <person name="Kohler A."/>
            <person name="Kuo A."/>
            <person name="LaButti K."/>
            <person name="Pangilinan J."/>
            <person name="Lipzen A."/>
            <person name="Riley R."/>
            <person name="Andreopoulos W."/>
            <person name="He G."/>
            <person name="Johnson J."/>
            <person name="Barry K.W."/>
            <person name="Grigoriev I.V."/>
            <person name="Nagy L."/>
            <person name="Hibbett D."/>
            <person name="Henrissat B."/>
            <person name="Matheny P.B."/>
            <person name="Labbe J."/>
            <person name="Martin A.F."/>
        </authorList>
    </citation>
    <scope>NUCLEOTIDE SEQUENCE</scope>
    <source>
        <strain evidence="1">BPL698</strain>
    </source>
</reference>
<keyword evidence="2" id="KW-1185">Reference proteome</keyword>
<gene>
    <name evidence="1" type="ORF">F5148DRAFT_1285683</name>
</gene>
<dbReference type="Proteomes" id="UP001207468">
    <property type="component" value="Unassembled WGS sequence"/>
</dbReference>
<comment type="caution">
    <text evidence="1">The sequence shown here is derived from an EMBL/GenBank/DDBJ whole genome shotgun (WGS) entry which is preliminary data.</text>
</comment>
<accession>A0ACC0U7M4</accession>
<dbReference type="EMBL" id="JAGFNK010000141">
    <property type="protein sequence ID" value="KAI9507074.1"/>
    <property type="molecule type" value="Genomic_DNA"/>
</dbReference>
<evidence type="ECO:0000313" key="2">
    <source>
        <dbReference type="Proteomes" id="UP001207468"/>
    </source>
</evidence>
<proteinExistence type="predicted"/>